<feature type="transmembrane region" description="Helical" evidence="1">
    <location>
        <begin position="52"/>
        <end position="70"/>
    </location>
</feature>
<evidence type="ECO:0000256" key="1">
    <source>
        <dbReference type="SAM" id="Phobius"/>
    </source>
</evidence>
<evidence type="ECO:0000313" key="3">
    <source>
        <dbReference type="Proteomes" id="UP000190973"/>
    </source>
</evidence>
<dbReference type="Proteomes" id="UP000190973">
    <property type="component" value="Unassembled WGS sequence"/>
</dbReference>
<gene>
    <name evidence="2" type="ORF">CLBCK_51190</name>
</gene>
<name>A0A1S8RCF8_CLOBE</name>
<dbReference type="AlphaFoldDB" id="A0A1S8RCF8"/>
<keyword evidence="1" id="KW-1133">Transmembrane helix</keyword>
<feature type="transmembrane region" description="Helical" evidence="1">
    <location>
        <begin position="77"/>
        <end position="96"/>
    </location>
</feature>
<keyword evidence="1" id="KW-0812">Transmembrane</keyword>
<protein>
    <submittedName>
        <fullName evidence="2">Uncharacterized protein</fullName>
    </submittedName>
</protein>
<evidence type="ECO:0000313" key="2">
    <source>
        <dbReference type="EMBL" id="OOM50755.1"/>
    </source>
</evidence>
<organism evidence="2 3">
    <name type="scientific">Clostridium beijerinckii</name>
    <name type="common">Clostridium MP</name>
    <dbReference type="NCBI Taxonomy" id="1520"/>
    <lineage>
        <taxon>Bacteria</taxon>
        <taxon>Bacillati</taxon>
        <taxon>Bacillota</taxon>
        <taxon>Clostridia</taxon>
        <taxon>Eubacteriales</taxon>
        <taxon>Clostridiaceae</taxon>
        <taxon>Clostridium</taxon>
    </lineage>
</organism>
<dbReference type="EMBL" id="LZZI01000327">
    <property type="protein sequence ID" value="OOM50755.1"/>
    <property type="molecule type" value="Genomic_DNA"/>
</dbReference>
<comment type="caution">
    <text evidence="2">The sequence shown here is derived from an EMBL/GenBank/DDBJ whole genome shotgun (WGS) entry which is preliminary data.</text>
</comment>
<proteinExistence type="predicted"/>
<feature type="transmembrane region" description="Helical" evidence="1">
    <location>
        <begin position="12"/>
        <end position="32"/>
    </location>
</feature>
<reference evidence="2 3" key="1">
    <citation type="submission" date="2016-05" db="EMBL/GenBank/DDBJ databases">
        <title>Microbial solvent formation.</title>
        <authorList>
            <person name="Poehlein A."/>
            <person name="Montoya Solano J.D."/>
            <person name="Flitsch S."/>
            <person name="Krabben P."/>
            <person name="Duerre P."/>
            <person name="Daniel R."/>
        </authorList>
    </citation>
    <scope>NUCLEOTIDE SEQUENCE [LARGE SCALE GENOMIC DNA]</scope>
    <source>
        <strain evidence="2 3">DSM 53</strain>
    </source>
</reference>
<accession>A0A1S8RCF8</accession>
<sequence length="132" mass="15332">MHVKRKRPMIVTFIGDMSLIYAALIIISISPMKSIMEKIGVYPIPMYNFFDGVLRVLSAIVLLTIAYGYFKLKKWAYLEIIIYNVFFLAVSMFFIAMKTSNPYNTPNIIESLLGLIIAFPSKRYFFKEEYNS</sequence>
<keyword evidence="1" id="KW-0472">Membrane</keyword>